<reference evidence="2 3" key="1">
    <citation type="submission" date="2021-06" db="EMBL/GenBank/DDBJ databases">
        <title>Caerostris darwini draft genome.</title>
        <authorList>
            <person name="Kono N."/>
            <person name="Arakawa K."/>
        </authorList>
    </citation>
    <scope>NUCLEOTIDE SEQUENCE [LARGE SCALE GENOMIC DNA]</scope>
</reference>
<accession>A0AAV4Q4X1</accession>
<proteinExistence type="predicted"/>
<name>A0AAV4Q4X1_9ARAC</name>
<keyword evidence="3" id="KW-1185">Reference proteome</keyword>
<evidence type="ECO:0000313" key="3">
    <source>
        <dbReference type="Proteomes" id="UP001054837"/>
    </source>
</evidence>
<comment type="caution">
    <text evidence="2">The sequence shown here is derived from an EMBL/GenBank/DDBJ whole genome shotgun (WGS) entry which is preliminary data.</text>
</comment>
<dbReference type="Proteomes" id="UP001054837">
    <property type="component" value="Unassembled WGS sequence"/>
</dbReference>
<protein>
    <submittedName>
        <fullName evidence="2">Uncharacterized protein</fullName>
    </submittedName>
</protein>
<gene>
    <name evidence="2" type="ORF">CDAR_28441</name>
</gene>
<dbReference type="EMBL" id="BPLQ01003810">
    <property type="protein sequence ID" value="GIY03417.1"/>
    <property type="molecule type" value="Genomic_DNA"/>
</dbReference>
<organism evidence="2 3">
    <name type="scientific">Caerostris darwini</name>
    <dbReference type="NCBI Taxonomy" id="1538125"/>
    <lineage>
        <taxon>Eukaryota</taxon>
        <taxon>Metazoa</taxon>
        <taxon>Ecdysozoa</taxon>
        <taxon>Arthropoda</taxon>
        <taxon>Chelicerata</taxon>
        <taxon>Arachnida</taxon>
        <taxon>Araneae</taxon>
        <taxon>Araneomorphae</taxon>
        <taxon>Entelegynae</taxon>
        <taxon>Araneoidea</taxon>
        <taxon>Araneidae</taxon>
        <taxon>Caerostris</taxon>
    </lineage>
</organism>
<feature type="compositionally biased region" description="Gly residues" evidence="1">
    <location>
        <begin position="15"/>
        <end position="25"/>
    </location>
</feature>
<evidence type="ECO:0000313" key="2">
    <source>
        <dbReference type="EMBL" id="GIY03417.1"/>
    </source>
</evidence>
<sequence length="93" mass="10510">MPVVYHRSSSSRTHPGGGGRGGGKKGGWEMFSWSTNPKRPYQSVDFMTRALNADASRSPVHQSSTLTNVFRESRGRIMSPKLLFQRSKWNRLK</sequence>
<dbReference type="AlphaFoldDB" id="A0AAV4Q4X1"/>
<evidence type="ECO:0000256" key="1">
    <source>
        <dbReference type="SAM" id="MobiDB-lite"/>
    </source>
</evidence>
<feature type="region of interest" description="Disordered" evidence="1">
    <location>
        <begin position="1"/>
        <end position="30"/>
    </location>
</feature>